<dbReference type="RefSeq" id="WP_151693920.1">
    <property type="nucleotide sequence ID" value="NZ_BMGX01000001.1"/>
</dbReference>
<evidence type="ECO:0008006" key="4">
    <source>
        <dbReference type="Google" id="ProtNLM"/>
    </source>
</evidence>
<organism evidence="2 3">
    <name type="scientific">Phaeocystidibacter marisrubri</name>
    <dbReference type="NCBI Taxonomy" id="1577780"/>
    <lineage>
        <taxon>Bacteria</taxon>
        <taxon>Pseudomonadati</taxon>
        <taxon>Bacteroidota</taxon>
        <taxon>Flavobacteriia</taxon>
        <taxon>Flavobacteriales</taxon>
        <taxon>Phaeocystidibacteraceae</taxon>
        <taxon>Phaeocystidibacter</taxon>
    </lineage>
</organism>
<keyword evidence="1" id="KW-0732">Signal</keyword>
<keyword evidence="3" id="KW-1185">Reference proteome</keyword>
<evidence type="ECO:0000256" key="1">
    <source>
        <dbReference type="SAM" id="SignalP"/>
    </source>
</evidence>
<name>A0A6L3ZFH6_9FLAO</name>
<evidence type="ECO:0000313" key="2">
    <source>
        <dbReference type="EMBL" id="KAB2816493.1"/>
    </source>
</evidence>
<comment type="caution">
    <text evidence="2">The sequence shown here is derived from an EMBL/GenBank/DDBJ whole genome shotgun (WGS) entry which is preliminary data.</text>
</comment>
<feature type="signal peptide" evidence="1">
    <location>
        <begin position="1"/>
        <end position="23"/>
    </location>
</feature>
<gene>
    <name evidence="2" type="ORF">F8C82_12490</name>
</gene>
<dbReference type="Proteomes" id="UP000484164">
    <property type="component" value="Unassembled WGS sequence"/>
</dbReference>
<feature type="chain" id="PRO_5026810559" description="Lipocalin family protein" evidence="1">
    <location>
        <begin position="24"/>
        <end position="146"/>
    </location>
</feature>
<accession>A0A6L3ZFH6</accession>
<protein>
    <recommendedName>
        <fullName evidence="4">Lipocalin family protein</fullName>
    </recommendedName>
</protein>
<dbReference type="AlphaFoldDB" id="A0A6L3ZFH6"/>
<reference evidence="2 3" key="1">
    <citation type="submission" date="2019-10" db="EMBL/GenBank/DDBJ databases">
        <title>Genome sequence of Phaeocystidibacter marisrubri JCM30614 (type strain).</title>
        <authorList>
            <person name="Bowman J.P."/>
        </authorList>
    </citation>
    <scope>NUCLEOTIDE SEQUENCE [LARGE SCALE GENOMIC DNA]</scope>
    <source>
        <strain evidence="2 3">JCM 30614</strain>
    </source>
</reference>
<dbReference type="PROSITE" id="PS51257">
    <property type="entry name" value="PROKAR_LIPOPROTEIN"/>
    <property type="match status" value="1"/>
</dbReference>
<proteinExistence type="predicted"/>
<evidence type="ECO:0000313" key="3">
    <source>
        <dbReference type="Proteomes" id="UP000484164"/>
    </source>
</evidence>
<dbReference type="OrthoDB" id="5382295at2"/>
<sequence length="146" mass="16781">MNKKRTNYMNRSLLIFGALVGMAACTSEDKNTSLVGCWTRDDGKSIECWEQKGDTLEGHGLQVMHGDTSAFEDLKLYEREGVRVYATRVGQNAEYIEFTETEPWVFVNPEHDFPKRIEYTFGEKNDLLVRVGEGEAAFTWRFVKPE</sequence>
<dbReference type="EMBL" id="WBVQ01000002">
    <property type="protein sequence ID" value="KAB2816493.1"/>
    <property type="molecule type" value="Genomic_DNA"/>
</dbReference>